<evidence type="ECO:0000313" key="3">
    <source>
        <dbReference type="EMBL" id="PPD59181.1"/>
    </source>
</evidence>
<proteinExistence type="predicted"/>
<evidence type="ECO:0000256" key="1">
    <source>
        <dbReference type="ARBA" id="ARBA00022553"/>
    </source>
</evidence>
<dbReference type="InterPro" id="IPR016032">
    <property type="entry name" value="Sig_transdc_resp-reg_C-effctor"/>
</dbReference>
<dbReference type="InterPro" id="IPR001789">
    <property type="entry name" value="Sig_transdc_resp-reg_receiver"/>
</dbReference>
<dbReference type="SUPFAM" id="SSF46894">
    <property type="entry name" value="C-terminal effector domain of the bipartite response regulators"/>
    <property type="match status" value="1"/>
</dbReference>
<dbReference type="SMART" id="SM00421">
    <property type="entry name" value="HTH_LUXR"/>
    <property type="match status" value="1"/>
</dbReference>
<keyword evidence="4" id="KW-1185">Reference proteome</keyword>
<dbReference type="InterPro" id="IPR039420">
    <property type="entry name" value="WalR-like"/>
</dbReference>
<dbReference type="RefSeq" id="WP_102331416.1">
    <property type="nucleotide sequence ID" value="NZ_CP058566.2"/>
</dbReference>
<dbReference type="Pfam" id="PF00072">
    <property type="entry name" value="Response_reg"/>
    <property type="match status" value="1"/>
</dbReference>
<dbReference type="EMBL" id="JQAN02000001">
    <property type="protein sequence ID" value="PPD59181.1"/>
    <property type="molecule type" value="Genomic_DNA"/>
</dbReference>
<dbReference type="AlphaFoldDB" id="A0A2P5PA58"/>
<keyword evidence="2 3" id="KW-0238">DNA-binding</keyword>
<dbReference type="PROSITE" id="PS50110">
    <property type="entry name" value="RESPONSE_REGULATORY"/>
    <property type="match status" value="1"/>
</dbReference>
<dbReference type="InterPro" id="IPR011006">
    <property type="entry name" value="CheY-like_superfamily"/>
</dbReference>
<dbReference type="CDD" id="cd17535">
    <property type="entry name" value="REC_NarL-like"/>
    <property type="match status" value="1"/>
</dbReference>
<sequence length="243" mass="27332">MDSTLVLKQLNFRKDETKPIMVLLVDDHEIVRNGLKMILQNQTDIEVIGEASNCDEAIEQIRTKQPDVILLDVKMPGKDGFATMEEIKKVGCESPILLLSGYNYEFFAQDAIESQSSGFITKDSTKDFILNSIRLVVRGGLVWERDIFRKAISNLKLQQKMQLNNEKLENEAPLLTELLSPREQEVLQFLSGGAANKEISRSLSLSEISVKKLVASIIHKLGVKNRTQAALAVNKYTIKDHFG</sequence>
<organism evidence="3 4">
    <name type="scientific">Dehalogenimonas etheniformans</name>
    <dbReference type="NCBI Taxonomy" id="1536648"/>
    <lineage>
        <taxon>Bacteria</taxon>
        <taxon>Bacillati</taxon>
        <taxon>Chloroflexota</taxon>
        <taxon>Dehalococcoidia</taxon>
        <taxon>Dehalococcoidales</taxon>
        <taxon>Dehalococcoidaceae</taxon>
        <taxon>Dehalogenimonas</taxon>
    </lineage>
</organism>
<reference evidence="3 4" key="1">
    <citation type="journal article" date="2017" name="ISME J.">
        <title>Grape pomace compost harbors organohalide-respiring Dehalogenimonas species with novel reductive dehalogenase genes.</title>
        <authorList>
            <person name="Yang Y."/>
            <person name="Higgins S.A."/>
            <person name="Yan J."/>
            <person name="Simsir B."/>
            <person name="Chourey K."/>
            <person name="Iyer R."/>
            <person name="Hettich R.L."/>
            <person name="Baldwin B."/>
            <person name="Ogles D.M."/>
            <person name="Loffler F.E."/>
        </authorList>
    </citation>
    <scope>NUCLEOTIDE SEQUENCE [LARGE SCALE GENOMIC DNA]</scope>
    <source>
        <strain evidence="3 4">GP</strain>
    </source>
</reference>
<dbReference type="PANTHER" id="PTHR43214">
    <property type="entry name" value="TWO-COMPONENT RESPONSE REGULATOR"/>
    <property type="match status" value="1"/>
</dbReference>
<dbReference type="SMART" id="SM00448">
    <property type="entry name" value="REC"/>
    <property type="match status" value="1"/>
</dbReference>
<dbReference type="Pfam" id="PF00196">
    <property type="entry name" value="GerE"/>
    <property type="match status" value="1"/>
</dbReference>
<dbReference type="PROSITE" id="PS00622">
    <property type="entry name" value="HTH_LUXR_1"/>
    <property type="match status" value="1"/>
</dbReference>
<evidence type="ECO:0000313" key="4">
    <source>
        <dbReference type="Proteomes" id="UP000235653"/>
    </source>
</evidence>
<keyword evidence="1" id="KW-0597">Phosphoprotein</keyword>
<dbReference type="OrthoDB" id="9808843at2"/>
<evidence type="ECO:0000256" key="2">
    <source>
        <dbReference type="ARBA" id="ARBA00023125"/>
    </source>
</evidence>
<name>A0A2P5PA58_9CHLR</name>
<dbReference type="CDD" id="cd06170">
    <property type="entry name" value="LuxR_C_like"/>
    <property type="match status" value="1"/>
</dbReference>
<dbReference type="PRINTS" id="PR00038">
    <property type="entry name" value="HTHLUXR"/>
</dbReference>
<dbReference type="Gene3D" id="3.40.50.2300">
    <property type="match status" value="1"/>
</dbReference>
<gene>
    <name evidence="3" type="ORF">JP09_000440</name>
</gene>
<accession>A0A2P5PA58</accession>
<dbReference type="PROSITE" id="PS50043">
    <property type="entry name" value="HTH_LUXR_2"/>
    <property type="match status" value="1"/>
</dbReference>
<dbReference type="SUPFAM" id="SSF52172">
    <property type="entry name" value="CheY-like"/>
    <property type="match status" value="1"/>
</dbReference>
<protein>
    <submittedName>
        <fullName evidence="3">DNA-binding response regulator</fullName>
    </submittedName>
</protein>
<dbReference type="GO" id="GO:0000160">
    <property type="term" value="P:phosphorelay signal transduction system"/>
    <property type="evidence" value="ECO:0007669"/>
    <property type="project" value="InterPro"/>
</dbReference>
<dbReference type="PANTHER" id="PTHR43214:SF43">
    <property type="entry name" value="TWO-COMPONENT RESPONSE REGULATOR"/>
    <property type="match status" value="1"/>
</dbReference>
<dbReference type="GO" id="GO:0003677">
    <property type="term" value="F:DNA binding"/>
    <property type="evidence" value="ECO:0007669"/>
    <property type="project" value="UniProtKB-KW"/>
</dbReference>
<dbReference type="GO" id="GO:0006355">
    <property type="term" value="P:regulation of DNA-templated transcription"/>
    <property type="evidence" value="ECO:0007669"/>
    <property type="project" value="InterPro"/>
</dbReference>
<dbReference type="Proteomes" id="UP000235653">
    <property type="component" value="Unassembled WGS sequence"/>
</dbReference>
<dbReference type="InterPro" id="IPR058245">
    <property type="entry name" value="NreC/VraR/RcsB-like_REC"/>
</dbReference>
<dbReference type="InterPro" id="IPR000792">
    <property type="entry name" value="Tscrpt_reg_LuxR_C"/>
</dbReference>
<comment type="caution">
    <text evidence="3">The sequence shown here is derived from an EMBL/GenBank/DDBJ whole genome shotgun (WGS) entry which is preliminary data.</text>
</comment>